<reference evidence="3" key="2">
    <citation type="journal article" date="2018" name="BMC Genomics">
        <title>Genomic insights into host adaptation between the wheat stripe rust pathogen (Puccinia striiformis f. sp. tritici) and the barley stripe rust pathogen (Puccinia striiformis f. sp. hordei).</title>
        <authorList>
            <person name="Xia C."/>
            <person name="Wang M."/>
            <person name="Yin C."/>
            <person name="Cornejo O.E."/>
            <person name="Hulbert S.H."/>
            <person name="Chen X."/>
        </authorList>
    </citation>
    <scope>NUCLEOTIDE SEQUENCE [LARGE SCALE GENOMIC DNA]</scope>
    <source>
        <strain evidence="3">93TX-2</strain>
    </source>
</reference>
<accession>A0A2S4UFX5</accession>
<evidence type="ECO:0000256" key="1">
    <source>
        <dbReference type="SAM" id="SignalP"/>
    </source>
</evidence>
<dbReference type="EMBL" id="PKSM01000379">
    <property type="protein sequence ID" value="POV96205.1"/>
    <property type="molecule type" value="Genomic_DNA"/>
</dbReference>
<evidence type="ECO:0000313" key="2">
    <source>
        <dbReference type="EMBL" id="POV96205.1"/>
    </source>
</evidence>
<evidence type="ECO:0000313" key="3">
    <source>
        <dbReference type="Proteomes" id="UP000238274"/>
    </source>
</evidence>
<gene>
    <name evidence="2" type="ORF">PSHT_15278</name>
</gene>
<feature type="signal peptide" evidence="1">
    <location>
        <begin position="1"/>
        <end position="23"/>
    </location>
</feature>
<reference evidence="3" key="3">
    <citation type="journal article" date="2018" name="Mol. Plant Microbe Interact.">
        <title>Genome sequence resources for the wheat stripe rust pathogen (Puccinia striiformis f. sp. tritici) and the barley stripe rust pathogen (Puccinia striiformis f. sp. hordei).</title>
        <authorList>
            <person name="Xia C."/>
            <person name="Wang M."/>
            <person name="Yin C."/>
            <person name="Cornejo O.E."/>
            <person name="Hulbert S.H."/>
            <person name="Chen X."/>
        </authorList>
    </citation>
    <scope>NUCLEOTIDE SEQUENCE [LARGE SCALE GENOMIC DNA]</scope>
    <source>
        <strain evidence="3">93TX-2</strain>
    </source>
</reference>
<keyword evidence="3" id="KW-1185">Reference proteome</keyword>
<dbReference type="VEuPathDB" id="FungiDB:PSHT_15278"/>
<dbReference type="AlphaFoldDB" id="A0A2S4UFX5"/>
<sequence>MFITKFSVRASMTFFAMLTYIGANPLPSEVSSPSDGQLLTTRGLTPVLIGGSSDGPLQKRGSHIRRAITDQMTKDIETIKTDMPRETRMLTDLEKTTFAKLTKDQSTALNGGIEAIIAVVTSKDERPLPKIADAFPKNADATKAMARSKSKEEISGKLSHLYALAQSKRPVGGSSKDLPANLKIVRGFLPPITDGELPTIASYLTAQPKPWKLAENSLKFTPSSSFVARNTLIKIAQGDK</sequence>
<proteinExistence type="predicted"/>
<dbReference type="Proteomes" id="UP000238274">
    <property type="component" value="Unassembled WGS sequence"/>
</dbReference>
<name>A0A2S4UFX5_9BASI</name>
<feature type="chain" id="PRO_5015409890" evidence="1">
    <location>
        <begin position="24"/>
        <end position="240"/>
    </location>
</feature>
<organism evidence="2 3">
    <name type="scientific">Puccinia striiformis</name>
    <dbReference type="NCBI Taxonomy" id="27350"/>
    <lineage>
        <taxon>Eukaryota</taxon>
        <taxon>Fungi</taxon>
        <taxon>Dikarya</taxon>
        <taxon>Basidiomycota</taxon>
        <taxon>Pucciniomycotina</taxon>
        <taxon>Pucciniomycetes</taxon>
        <taxon>Pucciniales</taxon>
        <taxon>Pucciniaceae</taxon>
        <taxon>Puccinia</taxon>
    </lineage>
</organism>
<reference evidence="2 3" key="1">
    <citation type="submission" date="2017-12" db="EMBL/GenBank/DDBJ databases">
        <title>Gene loss provides genomic basis for host adaptation in cereal stripe rust fungi.</title>
        <authorList>
            <person name="Xia C."/>
        </authorList>
    </citation>
    <scope>NUCLEOTIDE SEQUENCE [LARGE SCALE GENOMIC DNA]</scope>
    <source>
        <strain evidence="2 3">93TX-2</strain>
    </source>
</reference>
<protein>
    <submittedName>
        <fullName evidence="2">Uncharacterized protein</fullName>
    </submittedName>
</protein>
<keyword evidence="1" id="KW-0732">Signal</keyword>
<dbReference type="VEuPathDB" id="FungiDB:PSTT_11122"/>
<comment type="caution">
    <text evidence="2">The sequence shown here is derived from an EMBL/GenBank/DDBJ whole genome shotgun (WGS) entry which is preliminary data.</text>
</comment>